<feature type="chain" id="PRO_5011990720" evidence="1">
    <location>
        <begin position="23"/>
        <end position="155"/>
    </location>
</feature>
<dbReference type="RefSeq" id="WP_081151357.1">
    <property type="nucleotide sequence ID" value="NZ_CP020465.1"/>
</dbReference>
<evidence type="ECO:0000313" key="3">
    <source>
        <dbReference type="Proteomes" id="UP000202259"/>
    </source>
</evidence>
<dbReference type="SUPFAM" id="SSF110087">
    <property type="entry name" value="DR1885-like metal-binding protein"/>
    <property type="match status" value="1"/>
</dbReference>
<dbReference type="Pfam" id="PF04314">
    <property type="entry name" value="PCuAC"/>
    <property type="match status" value="1"/>
</dbReference>
<dbReference type="Proteomes" id="UP000202259">
    <property type="component" value="Chromosome"/>
</dbReference>
<sequence length="155" mass="17564">MRNVFLPITSLIILVSSVFANAGYASDNTEILVENGYVRESIPGTSISSAYMTIKNLSAKNIRLIAASSVVSERIEIHQHTMVDGLMRMRQQDYAEVSAHNITEFQPSGYHLMIFDLKHPIKAKENIIITLHFDDQSRIDVNYTVQGLKQKKHHH</sequence>
<dbReference type="PANTHER" id="PTHR36302">
    <property type="entry name" value="BLR7088 PROTEIN"/>
    <property type="match status" value="1"/>
</dbReference>
<dbReference type="AlphaFoldDB" id="A0A222G8D5"/>
<dbReference type="InterPro" id="IPR036182">
    <property type="entry name" value="PCuAC_sf"/>
</dbReference>
<dbReference type="InterPro" id="IPR058248">
    <property type="entry name" value="Lxx211020-like"/>
</dbReference>
<evidence type="ECO:0000256" key="1">
    <source>
        <dbReference type="SAM" id="SignalP"/>
    </source>
</evidence>
<reference evidence="2 3" key="1">
    <citation type="submission" date="2017-08" db="EMBL/GenBank/DDBJ databases">
        <title>Complete genome of Colwellia sp. NB097-1, a psychrophile bacterium ioslated from Bering Sea.</title>
        <authorList>
            <person name="Chen X."/>
        </authorList>
    </citation>
    <scope>NUCLEOTIDE SEQUENCE [LARGE SCALE GENOMIC DNA]</scope>
    <source>
        <strain evidence="2 3">NB097-1</strain>
    </source>
</reference>
<accession>A0A222G8D5</accession>
<keyword evidence="3" id="KW-1185">Reference proteome</keyword>
<dbReference type="PANTHER" id="PTHR36302:SF1">
    <property type="entry name" value="COPPER CHAPERONE PCU(A)C"/>
    <property type="match status" value="1"/>
</dbReference>
<proteinExistence type="predicted"/>
<gene>
    <name evidence="2" type="ORF">B5D82_10430</name>
</gene>
<keyword evidence="1" id="KW-0732">Signal</keyword>
<protein>
    <submittedName>
        <fullName evidence="2">Copper chaperone PCu(A)C</fullName>
    </submittedName>
</protein>
<name>A0A222G8D5_9GAMM</name>
<dbReference type="EMBL" id="CP020465">
    <property type="protein sequence ID" value="ASP48139.1"/>
    <property type="molecule type" value="Genomic_DNA"/>
</dbReference>
<organism evidence="2 3">
    <name type="scientific">Cognaticolwellia beringensis</name>
    <dbReference type="NCBI Taxonomy" id="1967665"/>
    <lineage>
        <taxon>Bacteria</taxon>
        <taxon>Pseudomonadati</taxon>
        <taxon>Pseudomonadota</taxon>
        <taxon>Gammaproteobacteria</taxon>
        <taxon>Alteromonadales</taxon>
        <taxon>Colwelliaceae</taxon>
        <taxon>Cognaticolwellia</taxon>
    </lineage>
</organism>
<dbReference type="KEGG" id="cber:B5D82_10430"/>
<dbReference type="InterPro" id="IPR007410">
    <property type="entry name" value="LpqE-like"/>
</dbReference>
<dbReference type="Gene3D" id="2.60.40.1890">
    <property type="entry name" value="PCu(A)C copper chaperone"/>
    <property type="match status" value="1"/>
</dbReference>
<feature type="signal peptide" evidence="1">
    <location>
        <begin position="1"/>
        <end position="22"/>
    </location>
</feature>
<evidence type="ECO:0000313" key="2">
    <source>
        <dbReference type="EMBL" id="ASP48139.1"/>
    </source>
</evidence>
<dbReference type="OrthoDB" id="9796962at2"/>